<dbReference type="AlphaFoldDB" id="A0A017SMX3"/>
<proteinExistence type="predicted"/>
<reference evidence="2" key="1">
    <citation type="journal article" date="2014" name="Nat. Commun.">
        <title>Genomic adaptations of the halophilic Dead Sea filamentous fungus Eurotium rubrum.</title>
        <authorList>
            <person name="Kis-Papo T."/>
            <person name="Weig A.R."/>
            <person name="Riley R."/>
            <person name="Persoh D."/>
            <person name="Salamov A."/>
            <person name="Sun H."/>
            <person name="Lipzen A."/>
            <person name="Wasser S.P."/>
            <person name="Rambold G."/>
            <person name="Grigoriev I.V."/>
            <person name="Nevo E."/>
        </authorList>
    </citation>
    <scope>NUCLEOTIDE SEQUENCE [LARGE SCALE GENOMIC DNA]</scope>
    <source>
        <strain evidence="2">CBS 135680</strain>
    </source>
</reference>
<sequence length="100" mass="11639">MSAKPGRFLAQGFYPITYKVIARRKQVGEVRSKDLNMLISQRWALRKLYECPNRERKVRTKYCPTTCSAWAKPLHWGASVYYLGPDCRPSRVHCSRNTMG</sequence>
<organism evidence="1 2">
    <name type="scientific">Aspergillus ruber (strain CBS 135680)</name>
    <dbReference type="NCBI Taxonomy" id="1388766"/>
    <lineage>
        <taxon>Eukaryota</taxon>
        <taxon>Fungi</taxon>
        <taxon>Dikarya</taxon>
        <taxon>Ascomycota</taxon>
        <taxon>Pezizomycotina</taxon>
        <taxon>Eurotiomycetes</taxon>
        <taxon>Eurotiomycetidae</taxon>
        <taxon>Eurotiales</taxon>
        <taxon>Aspergillaceae</taxon>
        <taxon>Aspergillus</taxon>
        <taxon>Aspergillus subgen. Aspergillus</taxon>
    </lineage>
</organism>
<dbReference type="RefSeq" id="XP_040641283.1">
    <property type="nucleotide sequence ID" value="XM_040781201.1"/>
</dbReference>
<name>A0A017SMX3_ASPRC</name>
<dbReference type="GeneID" id="63696325"/>
<gene>
    <name evidence="1" type="ORF">EURHEDRAFT_409820</name>
</gene>
<evidence type="ECO:0000313" key="1">
    <source>
        <dbReference type="EMBL" id="EYE97595.1"/>
    </source>
</evidence>
<dbReference type="EMBL" id="KK088415">
    <property type="protein sequence ID" value="EYE97595.1"/>
    <property type="molecule type" value="Genomic_DNA"/>
</dbReference>
<dbReference type="Proteomes" id="UP000019804">
    <property type="component" value="Unassembled WGS sequence"/>
</dbReference>
<dbReference type="HOGENOM" id="CLU_2305491_0_0_1"/>
<accession>A0A017SMX3</accession>
<evidence type="ECO:0000313" key="2">
    <source>
        <dbReference type="Proteomes" id="UP000019804"/>
    </source>
</evidence>
<keyword evidence="2" id="KW-1185">Reference proteome</keyword>
<protein>
    <submittedName>
        <fullName evidence="1">Uncharacterized protein</fullName>
    </submittedName>
</protein>